<dbReference type="Proteomes" id="UP000659388">
    <property type="component" value="Unassembled WGS sequence"/>
</dbReference>
<evidence type="ECO:0000313" key="3">
    <source>
        <dbReference type="EMBL" id="MBL3658355.1"/>
    </source>
</evidence>
<dbReference type="InterPro" id="IPR011971">
    <property type="entry name" value="CHP02284"/>
</dbReference>
<dbReference type="AlphaFoldDB" id="A0A937F9V1"/>
<keyword evidence="4" id="KW-1185">Reference proteome</keyword>
<feature type="region of interest" description="Disordered" evidence="1">
    <location>
        <begin position="133"/>
        <end position="155"/>
    </location>
</feature>
<protein>
    <submittedName>
        <fullName evidence="3">PA2169 family four-helix-bundle protein</fullName>
    </submittedName>
</protein>
<dbReference type="InterPro" id="IPR019052">
    <property type="entry name" value="DUF2383"/>
</dbReference>
<dbReference type="Gene3D" id="1.20.1260.10">
    <property type="match status" value="1"/>
</dbReference>
<dbReference type="EMBL" id="JAESIY010000012">
    <property type="protein sequence ID" value="MBL3658355.1"/>
    <property type="molecule type" value="Genomic_DNA"/>
</dbReference>
<evidence type="ECO:0000259" key="2">
    <source>
        <dbReference type="Pfam" id="PF09537"/>
    </source>
</evidence>
<name>A0A937F9V1_9BACT</name>
<dbReference type="InterPro" id="IPR012347">
    <property type="entry name" value="Ferritin-like"/>
</dbReference>
<evidence type="ECO:0000256" key="1">
    <source>
        <dbReference type="SAM" id="MobiDB-lite"/>
    </source>
</evidence>
<accession>A0A937F9V1</accession>
<organism evidence="3 4">
    <name type="scientific">Fulvivirga sediminis</name>
    <dbReference type="NCBI Taxonomy" id="2803949"/>
    <lineage>
        <taxon>Bacteria</taxon>
        <taxon>Pseudomonadati</taxon>
        <taxon>Bacteroidota</taxon>
        <taxon>Cytophagia</taxon>
        <taxon>Cytophagales</taxon>
        <taxon>Fulvivirgaceae</taxon>
        <taxon>Fulvivirga</taxon>
    </lineage>
</organism>
<comment type="caution">
    <text evidence="3">The sequence shown here is derived from an EMBL/GenBank/DDBJ whole genome shotgun (WGS) entry which is preliminary data.</text>
</comment>
<reference evidence="3" key="1">
    <citation type="submission" date="2021-01" db="EMBL/GenBank/DDBJ databases">
        <title>Fulvivirga kasyanovii gen. nov., sp nov., a novel member of the phylum Bacteroidetes isolated from seawater in a mussel farm.</title>
        <authorList>
            <person name="Zhao L.-H."/>
            <person name="Wang Z.-J."/>
        </authorList>
    </citation>
    <scope>NUCLEOTIDE SEQUENCE</scope>
    <source>
        <strain evidence="3">2943</strain>
    </source>
</reference>
<evidence type="ECO:0000313" key="4">
    <source>
        <dbReference type="Proteomes" id="UP000659388"/>
    </source>
</evidence>
<dbReference type="RefSeq" id="WP_202246147.1">
    <property type="nucleotide sequence ID" value="NZ_JAESIY010000012.1"/>
</dbReference>
<dbReference type="NCBIfam" id="TIGR02284">
    <property type="entry name" value="PA2169 family four-helix-bundle protein"/>
    <property type="match status" value="1"/>
</dbReference>
<dbReference type="Pfam" id="PF09537">
    <property type="entry name" value="DUF2383"/>
    <property type="match status" value="1"/>
</dbReference>
<proteinExistence type="predicted"/>
<feature type="domain" description="DUF2383" evidence="2">
    <location>
        <begin position="5"/>
        <end position="107"/>
    </location>
</feature>
<gene>
    <name evidence="3" type="ORF">JL102_19540</name>
</gene>
<sequence length="155" mass="17604">MTEKIDNIQTLIKINVEANEGYRTAASCVNDGLLSTFLNNNAIKRKEFAAKLMEKAKLKEVKSGLSSDLHKVWMEIKSAPKKFNGKAVLEECEKGEKHALKEYDKVLSGKDFPKDLADILEIQKREIKSNLEEISSLKKEQKEEDANRNRETPVP</sequence>